<accession>A0A8I0ANC6</accession>
<dbReference type="EMBL" id="JACOOX010000002">
    <property type="protein sequence ID" value="MBC5662032.1"/>
    <property type="molecule type" value="Genomic_DNA"/>
</dbReference>
<keyword evidence="9" id="KW-1185">Reference proteome</keyword>
<evidence type="ECO:0000256" key="3">
    <source>
        <dbReference type="ARBA" id="ARBA00022692"/>
    </source>
</evidence>
<evidence type="ECO:0000259" key="7">
    <source>
        <dbReference type="Pfam" id="PF10035"/>
    </source>
</evidence>
<evidence type="ECO:0000256" key="6">
    <source>
        <dbReference type="SAM" id="Phobius"/>
    </source>
</evidence>
<evidence type="ECO:0000256" key="4">
    <source>
        <dbReference type="ARBA" id="ARBA00022989"/>
    </source>
</evidence>
<feature type="transmembrane region" description="Helical" evidence="6">
    <location>
        <begin position="12"/>
        <end position="29"/>
    </location>
</feature>
<dbReference type="PIRSF" id="PIRSF006483">
    <property type="entry name" value="Membrane_protein_YitT"/>
    <property type="match status" value="1"/>
</dbReference>
<feature type="transmembrane region" description="Helical" evidence="6">
    <location>
        <begin position="155"/>
        <end position="175"/>
    </location>
</feature>
<organism evidence="8 9">
    <name type="scientific">Coprococcus hominis</name>
    <name type="common">ex Liu et al. 2022</name>
    <dbReference type="NCBI Taxonomy" id="2763039"/>
    <lineage>
        <taxon>Bacteria</taxon>
        <taxon>Bacillati</taxon>
        <taxon>Bacillota</taxon>
        <taxon>Clostridia</taxon>
        <taxon>Lachnospirales</taxon>
        <taxon>Lachnospiraceae</taxon>
        <taxon>Coprococcus</taxon>
    </lineage>
</organism>
<dbReference type="Gene3D" id="3.30.70.120">
    <property type="match status" value="1"/>
</dbReference>
<evidence type="ECO:0000256" key="1">
    <source>
        <dbReference type="ARBA" id="ARBA00004651"/>
    </source>
</evidence>
<dbReference type="InterPro" id="IPR003740">
    <property type="entry name" value="YitT"/>
</dbReference>
<dbReference type="CDD" id="cd16380">
    <property type="entry name" value="YitT_C"/>
    <property type="match status" value="1"/>
</dbReference>
<comment type="caution">
    <text evidence="8">The sequence shown here is derived from an EMBL/GenBank/DDBJ whole genome shotgun (WGS) entry which is preliminary data.</text>
</comment>
<dbReference type="Proteomes" id="UP000615234">
    <property type="component" value="Unassembled WGS sequence"/>
</dbReference>
<evidence type="ECO:0000256" key="2">
    <source>
        <dbReference type="ARBA" id="ARBA00022475"/>
    </source>
</evidence>
<dbReference type="PANTHER" id="PTHR33545">
    <property type="entry name" value="UPF0750 MEMBRANE PROTEIN YITT-RELATED"/>
    <property type="match status" value="1"/>
</dbReference>
<dbReference type="InterPro" id="IPR019264">
    <property type="entry name" value="DUF2179"/>
</dbReference>
<dbReference type="PANTHER" id="PTHR33545:SF5">
    <property type="entry name" value="UPF0750 MEMBRANE PROTEIN YITT"/>
    <property type="match status" value="1"/>
</dbReference>
<keyword evidence="2" id="KW-1003">Cell membrane</keyword>
<keyword evidence="4 6" id="KW-1133">Transmembrane helix</keyword>
<dbReference type="GO" id="GO:0005886">
    <property type="term" value="C:plasma membrane"/>
    <property type="evidence" value="ECO:0007669"/>
    <property type="project" value="UniProtKB-SubCell"/>
</dbReference>
<keyword evidence="3 6" id="KW-0812">Transmembrane</keyword>
<gene>
    <name evidence="8" type="ORF">H8S09_03830</name>
</gene>
<feature type="transmembrane region" description="Helical" evidence="6">
    <location>
        <begin position="60"/>
        <end position="81"/>
    </location>
</feature>
<dbReference type="Pfam" id="PF10035">
    <property type="entry name" value="DUF2179"/>
    <property type="match status" value="1"/>
</dbReference>
<evidence type="ECO:0000313" key="9">
    <source>
        <dbReference type="Proteomes" id="UP000615234"/>
    </source>
</evidence>
<proteinExistence type="predicted"/>
<reference evidence="8 9" key="1">
    <citation type="submission" date="2020-08" db="EMBL/GenBank/DDBJ databases">
        <title>Genome public.</title>
        <authorList>
            <person name="Liu C."/>
            <person name="Sun Q."/>
        </authorList>
    </citation>
    <scope>NUCLEOTIDE SEQUENCE [LARGE SCALE GENOMIC DNA]</scope>
    <source>
        <strain evidence="8 9">NSJ-10</strain>
    </source>
</reference>
<dbReference type="Pfam" id="PF02588">
    <property type="entry name" value="YitT_membrane"/>
    <property type="match status" value="1"/>
</dbReference>
<feature type="domain" description="DUF2179" evidence="7">
    <location>
        <begin position="228"/>
        <end position="282"/>
    </location>
</feature>
<feature type="transmembrane region" description="Helical" evidence="6">
    <location>
        <begin position="114"/>
        <end position="134"/>
    </location>
</feature>
<comment type="subcellular location">
    <subcellularLocation>
        <location evidence="1">Cell membrane</location>
        <topology evidence="1">Multi-pass membrane protein</topology>
    </subcellularLocation>
</comment>
<protein>
    <submittedName>
        <fullName evidence="8">YitT family protein</fullName>
    </submittedName>
</protein>
<dbReference type="RefSeq" id="WP_118662490.1">
    <property type="nucleotide sequence ID" value="NZ_JACOOX010000002.1"/>
</dbReference>
<sequence length="290" mass="31259">MKNIGEVIETYALLTVAAFLMSLGVVWIFNSEQIVPGGVTGIGIIIENLTKGMGNGETGIPVWLSNLVINIPLFICGYFLLEKKSMIRTAYTTAVSTVFMAAIPTFPLATQDKLLNMILGGVMFGCAYGLMFRQNASSGGVDLMALILNHLRHDIGAPLFLGGIDLAIVVAGGLAFGFENMLYAVIAIAISTKLSDVIVQGLRHGKLVYIISSHCEEIKACIMNEIGRGVTVLNTRGGYTNEGRVMIISVLSSRQLVELKDKIRTIDENSFLIVGQVTEVFGEGFTKFSP</sequence>
<keyword evidence="5 6" id="KW-0472">Membrane</keyword>
<dbReference type="InterPro" id="IPR051461">
    <property type="entry name" value="UPF0750_membrane"/>
</dbReference>
<dbReference type="InterPro" id="IPR015867">
    <property type="entry name" value="N-reg_PII/ATP_PRibTrfase_C"/>
</dbReference>
<evidence type="ECO:0000256" key="5">
    <source>
        <dbReference type="ARBA" id="ARBA00023136"/>
    </source>
</evidence>
<dbReference type="AlphaFoldDB" id="A0A8I0ANC6"/>
<evidence type="ECO:0000313" key="8">
    <source>
        <dbReference type="EMBL" id="MBC5662032.1"/>
    </source>
</evidence>
<name>A0A8I0ANC6_9FIRM</name>